<dbReference type="PANTHER" id="PTHR43300">
    <property type="entry name" value="ACETYLTRANSFERASE"/>
    <property type="match status" value="1"/>
</dbReference>
<organism evidence="3 4">
    <name type="scientific">Parendozoicomonas callyspongiae</name>
    <dbReference type="NCBI Taxonomy" id="2942213"/>
    <lineage>
        <taxon>Bacteria</taxon>
        <taxon>Pseudomonadati</taxon>
        <taxon>Pseudomonadota</taxon>
        <taxon>Gammaproteobacteria</taxon>
        <taxon>Oceanospirillales</taxon>
        <taxon>Endozoicomonadaceae</taxon>
        <taxon>Parendozoicomonas</taxon>
    </lineage>
</organism>
<comment type="similarity">
    <text evidence="1">Belongs to the transferase hexapeptide repeat family.</text>
</comment>
<dbReference type="InterPro" id="IPR050179">
    <property type="entry name" value="Trans_hexapeptide_repeat"/>
</dbReference>
<protein>
    <submittedName>
        <fullName evidence="3">Acetyltransferase</fullName>
    </submittedName>
</protein>
<dbReference type="RefSeq" id="WP_249701550.1">
    <property type="nucleotide sequence ID" value="NZ_JAMFLX010000036.1"/>
</dbReference>
<dbReference type="CDD" id="cd03360">
    <property type="entry name" value="LbH_AT_putative"/>
    <property type="match status" value="1"/>
</dbReference>
<accession>A0ABT0PKH0</accession>
<sequence length="216" mass="23688">MREVYIIGSGGFAAELTGYIQDNNKIKNQLRIKGYFDVNTERYSQYNFPAPFLGSENNFNFHEGDLVIIAIGDLKIRSRIIENLKNKKVTIDGFCHNSSIVSSSAVLGSGNIICPNVIIGPNTTLGDNNILNYSSALPHDCTLGSENVFSPNVQITGYTTIGDKNFFGTSSCVLPNLSIGNCNKIQAGLVVSKNVENSRMVFKIEKTNDLPSYDFL</sequence>
<evidence type="ECO:0000256" key="1">
    <source>
        <dbReference type="ARBA" id="ARBA00007274"/>
    </source>
</evidence>
<dbReference type="Gene3D" id="3.40.50.20">
    <property type="match status" value="1"/>
</dbReference>
<evidence type="ECO:0000313" key="3">
    <source>
        <dbReference type="EMBL" id="MCL6271884.1"/>
    </source>
</evidence>
<dbReference type="SUPFAM" id="SSF51161">
    <property type="entry name" value="Trimeric LpxA-like enzymes"/>
    <property type="match status" value="1"/>
</dbReference>
<dbReference type="InterPro" id="IPR020019">
    <property type="entry name" value="AcTrfase_PglD-like"/>
</dbReference>
<dbReference type="PANTHER" id="PTHR43300:SF7">
    <property type="entry name" value="UDP-N-ACETYLBACILLOSAMINE N-ACETYLTRANSFERASE"/>
    <property type="match status" value="1"/>
</dbReference>
<dbReference type="Gene3D" id="2.160.10.10">
    <property type="entry name" value="Hexapeptide repeat proteins"/>
    <property type="match status" value="1"/>
</dbReference>
<dbReference type="InterPro" id="IPR041561">
    <property type="entry name" value="PglD_N"/>
</dbReference>
<name>A0ABT0PKH0_9GAMM</name>
<keyword evidence="4" id="KW-1185">Reference proteome</keyword>
<dbReference type="EMBL" id="JAMFLX010000036">
    <property type="protein sequence ID" value="MCL6271884.1"/>
    <property type="molecule type" value="Genomic_DNA"/>
</dbReference>
<dbReference type="Proteomes" id="UP001203338">
    <property type="component" value="Unassembled WGS sequence"/>
</dbReference>
<gene>
    <name evidence="3" type="ORF">M3P05_18355</name>
</gene>
<evidence type="ECO:0000313" key="4">
    <source>
        <dbReference type="Proteomes" id="UP001203338"/>
    </source>
</evidence>
<comment type="caution">
    <text evidence="3">The sequence shown here is derived from an EMBL/GenBank/DDBJ whole genome shotgun (WGS) entry which is preliminary data.</text>
</comment>
<feature type="domain" description="PglD N-terminal" evidence="2">
    <location>
        <begin position="4"/>
        <end position="84"/>
    </location>
</feature>
<evidence type="ECO:0000259" key="2">
    <source>
        <dbReference type="Pfam" id="PF17836"/>
    </source>
</evidence>
<proteinExistence type="inferred from homology"/>
<dbReference type="Pfam" id="PF17836">
    <property type="entry name" value="PglD_N"/>
    <property type="match status" value="1"/>
</dbReference>
<reference evidence="3 4" key="1">
    <citation type="submission" date="2022-05" db="EMBL/GenBank/DDBJ databases">
        <authorList>
            <person name="Park J.-S."/>
        </authorList>
    </citation>
    <scope>NUCLEOTIDE SEQUENCE [LARGE SCALE GENOMIC DNA]</scope>
    <source>
        <strain evidence="3 4">2012CJ34-2</strain>
    </source>
</reference>
<dbReference type="InterPro" id="IPR011004">
    <property type="entry name" value="Trimer_LpxA-like_sf"/>
</dbReference>